<comment type="caution">
    <text evidence="1">The sequence shown here is derived from an EMBL/GenBank/DDBJ whole genome shotgun (WGS) entry which is preliminary data.</text>
</comment>
<gene>
    <name evidence="1" type="ORF">S01H1_40344</name>
</gene>
<name>X0V1K1_9ZZZZ</name>
<dbReference type="EMBL" id="BARS01025543">
    <property type="protein sequence ID" value="GAG05327.1"/>
    <property type="molecule type" value="Genomic_DNA"/>
</dbReference>
<dbReference type="AlphaFoldDB" id="X0V1K1"/>
<feature type="non-terminal residue" evidence="1">
    <location>
        <position position="1"/>
    </location>
</feature>
<reference evidence="1" key="1">
    <citation type="journal article" date="2014" name="Front. Microbiol.">
        <title>High frequency of phylogenetically diverse reductive dehalogenase-homologous genes in deep subseafloor sedimentary metagenomes.</title>
        <authorList>
            <person name="Kawai M."/>
            <person name="Futagami T."/>
            <person name="Toyoda A."/>
            <person name="Takaki Y."/>
            <person name="Nishi S."/>
            <person name="Hori S."/>
            <person name="Arai W."/>
            <person name="Tsubouchi T."/>
            <person name="Morono Y."/>
            <person name="Uchiyama I."/>
            <person name="Ito T."/>
            <person name="Fujiyama A."/>
            <person name="Inagaki F."/>
            <person name="Takami H."/>
        </authorList>
    </citation>
    <scope>NUCLEOTIDE SEQUENCE</scope>
    <source>
        <strain evidence="1">Expedition CK06-06</strain>
    </source>
</reference>
<proteinExistence type="predicted"/>
<protein>
    <submittedName>
        <fullName evidence="1">Uncharacterized protein</fullName>
    </submittedName>
</protein>
<organism evidence="1">
    <name type="scientific">marine sediment metagenome</name>
    <dbReference type="NCBI Taxonomy" id="412755"/>
    <lineage>
        <taxon>unclassified sequences</taxon>
        <taxon>metagenomes</taxon>
        <taxon>ecological metagenomes</taxon>
    </lineage>
</organism>
<accession>X0V1K1</accession>
<sequence>AIRVIAESALKAQAAELISEGTKLVQNLVEASQ</sequence>
<evidence type="ECO:0000313" key="1">
    <source>
        <dbReference type="EMBL" id="GAG05327.1"/>
    </source>
</evidence>